<protein>
    <submittedName>
        <fullName evidence="3">Phosphodiester glycosidase family protein</fullName>
    </submittedName>
</protein>
<feature type="signal peptide" evidence="1">
    <location>
        <begin position="1"/>
        <end position="19"/>
    </location>
</feature>
<accession>A0ABP8I989</accession>
<name>A0ABP8I989_9BACT</name>
<dbReference type="RefSeq" id="WP_345235424.1">
    <property type="nucleotide sequence ID" value="NZ_BAABGZ010000015.1"/>
</dbReference>
<keyword evidence="1" id="KW-0732">Signal</keyword>
<gene>
    <name evidence="3" type="ORF">GCM10023185_15270</name>
</gene>
<sequence>MLRLYSLLAACFCAAASPAAPEVTWQQLSPGLALGEYRPTVKSDIGDSKITILRINPRQYSFRLLESVRYKGKARTAAQWCQQEKLLACINAGMYQPDGRSVGYMRDHQSINNASLGNDNSILVFNPADSLRPAIKLIDRSCETDWAQQLRAYHSASQSIRMVDCQGRNTWAAQPKRWSSAVWAMDQDGNALMIFCRSPYSMHDYVDILLQSPLKISQAMYLEGGPEASLSIRSGQTVRNLFGSYETGFVENDNSQAAFPLPNVIGIVKK</sequence>
<dbReference type="InterPro" id="IPR018711">
    <property type="entry name" value="NAGPA"/>
</dbReference>
<keyword evidence="3" id="KW-0326">Glycosidase</keyword>
<organism evidence="3 4">
    <name type="scientific">Hymenobacter saemangeumensis</name>
    <dbReference type="NCBI Taxonomy" id="1084522"/>
    <lineage>
        <taxon>Bacteria</taxon>
        <taxon>Pseudomonadati</taxon>
        <taxon>Bacteroidota</taxon>
        <taxon>Cytophagia</taxon>
        <taxon>Cytophagales</taxon>
        <taxon>Hymenobacteraceae</taxon>
        <taxon>Hymenobacter</taxon>
    </lineage>
</organism>
<feature type="chain" id="PRO_5047122736" evidence="1">
    <location>
        <begin position="20"/>
        <end position="270"/>
    </location>
</feature>
<reference evidence="4" key="1">
    <citation type="journal article" date="2019" name="Int. J. Syst. Evol. Microbiol.">
        <title>The Global Catalogue of Microorganisms (GCM) 10K type strain sequencing project: providing services to taxonomists for standard genome sequencing and annotation.</title>
        <authorList>
            <consortium name="The Broad Institute Genomics Platform"/>
            <consortium name="The Broad Institute Genome Sequencing Center for Infectious Disease"/>
            <person name="Wu L."/>
            <person name="Ma J."/>
        </authorList>
    </citation>
    <scope>NUCLEOTIDE SEQUENCE [LARGE SCALE GENOMIC DNA]</scope>
    <source>
        <strain evidence="4">JCM 17923</strain>
    </source>
</reference>
<evidence type="ECO:0000259" key="2">
    <source>
        <dbReference type="Pfam" id="PF09992"/>
    </source>
</evidence>
<evidence type="ECO:0000313" key="3">
    <source>
        <dbReference type="EMBL" id="GAA4354024.1"/>
    </source>
</evidence>
<feature type="domain" description="Phosphodiester glycosidase" evidence="2">
    <location>
        <begin position="87"/>
        <end position="267"/>
    </location>
</feature>
<evidence type="ECO:0000313" key="4">
    <source>
        <dbReference type="Proteomes" id="UP001501153"/>
    </source>
</evidence>
<keyword evidence="3" id="KW-0378">Hydrolase</keyword>
<dbReference type="Pfam" id="PF09992">
    <property type="entry name" value="NAGPA"/>
    <property type="match status" value="1"/>
</dbReference>
<evidence type="ECO:0000256" key="1">
    <source>
        <dbReference type="SAM" id="SignalP"/>
    </source>
</evidence>
<proteinExistence type="predicted"/>
<keyword evidence="4" id="KW-1185">Reference proteome</keyword>
<dbReference type="Proteomes" id="UP001501153">
    <property type="component" value="Unassembled WGS sequence"/>
</dbReference>
<comment type="caution">
    <text evidence="3">The sequence shown here is derived from an EMBL/GenBank/DDBJ whole genome shotgun (WGS) entry which is preliminary data.</text>
</comment>
<dbReference type="GO" id="GO:0016798">
    <property type="term" value="F:hydrolase activity, acting on glycosyl bonds"/>
    <property type="evidence" value="ECO:0007669"/>
    <property type="project" value="UniProtKB-KW"/>
</dbReference>
<dbReference type="EMBL" id="BAABGZ010000015">
    <property type="protein sequence ID" value="GAA4354024.1"/>
    <property type="molecule type" value="Genomic_DNA"/>
</dbReference>